<evidence type="ECO:0000313" key="3">
    <source>
        <dbReference type="Proteomes" id="UP001642464"/>
    </source>
</evidence>
<protein>
    <submittedName>
        <fullName evidence="2">Uncharacterized protein</fullName>
    </submittedName>
</protein>
<dbReference type="Proteomes" id="UP001642464">
    <property type="component" value="Unassembled WGS sequence"/>
</dbReference>
<accession>A0ABP0R8G0</accession>
<gene>
    <name evidence="1" type="ORF">SCF082_LOCUS45240</name>
    <name evidence="2" type="ORF">SCF082_LOCUS45268</name>
</gene>
<reference evidence="2 3" key="1">
    <citation type="submission" date="2024-02" db="EMBL/GenBank/DDBJ databases">
        <authorList>
            <person name="Chen Y."/>
            <person name="Shah S."/>
            <person name="Dougan E. K."/>
            <person name="Thang M."/>
            <person name="Chan C."/>
        </authorList>
    </citation>
    <scope>NUCLEOTIDE SEQUENCE [LARGE SCALE GENOMIC DNA]</scope>
</reference>
<comment type="caution">
    <text evidence="2">The sequence shown here is derived from an EMBL/GenBank/DDBJ whole genome shotgun (WGS) entry which is preliminary data.</text>
</comment>
<organism evidence="2 3">
    <name type="scientific">Durusdinium trenchii</name>
    <dbReference type="NCBI Taxonomy" id="1381693"/>
    <lineage>
        <taxon>Eukaryota</taxon>
        <taxon>Sar</taxon>
        <taxon>Alveolata</taxon>
        <taxon>Dinophyceae</taxon>
        <taxon>Suessiales</taxon>
        <taxon>Symbiodiniaceae</taxon>
        <taxon>Durusdinium</taxon>
    </lineage>
</organism>
<evidence type="ECO:0000313" key="1">
    <source>
        <dbReference type="EMBL" id="CAK9096357.1"/>
    </source>
</evidence>
<keyword evidence="3" id="KW-1185">Reference proteome</keyword>
<sequence>MRTFLAEVLFTKPPYAGLKKFIEELSRLHVDAAEQQCLESVQTSFDPMLDLLTTHSRTPGVQACYDLKKISLSGTFHVTCALTETARGAEPSARSSASNRGN</sequence>
<proteinExistence type="predicted"/>
<name>A0ABP0R8G0_9DINO</name>
<dbReference type="EMBL" id="CAXAMM010040940">
    <property type="protein sequence ID" value="CAK9096357.1"/>
    <property type="molecule type" value="Genomic_DNA"/>
</dbReference>
<dbReference type="EMBL" id="CAXAMM010040951">
    <property type="protein sequence ID" value="CAK9096425.1"/>
    <property type="molecule type" value="Genomic_DNA"/>
</dbReference>
<evidence type="ECO:0000313" key="2">
    <source>
        <dbReference type="EMBL" id="CAK9096425.1"/>
    </source>
</evidence>